<dbReference type="OrthoDB" id="68960at2157"/>
<dbReference type="Gene3D" id="2.30.30.240">
    <property type="entry name" value="PRC-barrel domain"/>
    <property type="match status" value="1"/>
</dbReference>
<evidence type="ECO:0000313" key="2">
    <source>
        <dbReference type="EMBL" id="PAV03762.1"/>
    </source>
</evidence>
<dbReference type="RefSeq" id="WP_069584173.1">
    <property type="nucleotide sequence ID" value="NZ_LMVM01000037.1"/>
</dbReference>
<dbReference type="EMBL" id="LMVM01000037">
    <property type="protein sequence ID" value="PAV03762.1"/>
    <property type="molecule type" value="Genomic_DNA"/>
</dbReference>
<dbReference type="Pfam" id="PF05239">
    <property type="entry name" value="PRC"/>
    <property type="match status" value="1"/>
</dbReference>
<comment type="caution">
    <text evidence="2">The sequence shown here is derived from an EMBL/GenBank/DDBJ whole genome shotgun (WGS) entry which is preliminary data.</text>
</comment>
<dbReference type="AlphaFoldDB" id="A0A2A2H2Z0"/>
<protein>
    <recommendedName>
        <fullName evidence="1">PRC-barrel domain-containing protein</fullName>
    </recommendedName>
</protein>
<accession>A0A2A2H2Z0</accession>
<feature type="domain" description="PRC-barrel" evidence="1">
    <location>
        <begin position="6"/>
        <end position="70"/>
    </location>
</feature>
<dbReference type="Proteomes" id="UP000217784">
    <property type="component" value="Unassembled WGS sequence"/>
</dbReference>
<sequence>MKVKDELIGKEVLDSKGHELGKVDDIDVDFDSDRIDSIILHEGGRIRGRDRVIPYSMIETVGERILLKKSGETEERREGIM</sequence>
<name>A0A2A2H2Z0_METBR</name>
<dbReference type="InterPro" id="IPR027275">
    <property type="entry name" value="PRC-brl_dom"/>
</dbReference>
<dbReference type="InterPro" id="IPR011033">
    <property type="entry name" value="PRC_barrel-like_sf"/>
</dbReference>
<proteinExistence type="predicted"/>
<gene>
    <name evidence="2" type="ORF">ASJ80_02030</name>
</gene>
<dbReference type="SUPFAM" id="SSF50346">
    <property type="entry name" value="PRC-barrel domain"/>
    <property type="match status" value="1"/>
</dbReference>
<organism evidence="2 3">
    <name type="scientific">Methanobacterium bryantii</name>
    <dbReference type="NCBI Taxonomy" id="2161"/>
    <lineage>
        <taxon>Archaea</taxon>
        <taxon>Methanobacteriati</taxon>
        <taxon>Methanobacteriota</taxon>
        <taxon>Methanomada group</taxon>
        <taxon>Methanobacteria</taxon>
        <taxon>Methanobacteriales</taxon>
        <taxon>Methanobacteriaceae</taxon>
        <taxon>Methanobacterium</taxon>
    </lineage>
</organism>
<evidence type="ECO:0000313" key="3">
    <source>
        <dbReference type="Proteomes" id="UP000217784"/>
    </source>
</evidence>
<reference evidence="2 3" key="1">
    <citation type="journal article" date="2017" name="BMC Genomics">
        <title>Genomic analysis of methanogenic archaea reveals a shift towards energy conservation.</title>
        <authorList>
            <person name="Gilmore S.P."/>
            <person name="Henske J.K."/>
            <person name="Sexton J.A."/>
            <person name="Solomon K.V."/>
            <person name="Seppala S."/>
            <person name="Yoo J.I."/>
            <person name="Huyett L.M."/>
            <person name="Pressman A."/>
            <person name="Cogan J.Z."/>
            <person name="Kivenson V."/>
            <person name="Peng X."/>
            <person name="Tan Y."/>
            <person name="Valentine D.L."/>
            <person name="O'Malley M.A."/>
        </authorList>
    </citation>
    <scope>NUCLEOTIDE SEQUENCE [LARGE SCALE GENOMIC DNA]</scope>
    <source>
        <strain evidence="2 3">M.o.H.</strain>
    </source>
</reference>
<keyword evidence="3" id="KW-1185">Reference proteome</keyword>
<evidence type="ECO:0000259" key="1">
    <source>
        <dbReference type="Pfam" id="PF05239"/>
    </source>
</evidence>